<dbReference type="EMBL" id="LAZR01029889">
    <property type="protein sequence ID" value="KKL58248.1"/>
    <property type="molecule type" value="Genomic_DNA"/>
</dbReference>
<dbReference type="AlphaFoldDB" id="A0A0F9D9B4"/>
<proteinExistence type="predicted"/>
<organism evidence="3">
    <name type="scientific">marine sediment metagenome</name>
    <dbReference type="NCBI Taxonomy" id="412755"/>
    <lineage>
        <taxon>unclassified sequences</taxon>
        <taxon>metagenomes</taxon>
        <taxon>ecological metagenomes</taxon>
    </lineage>
</organism>
<sequence length="204" mass="24350">MKKAKIKKLEFIYEKVRQSGTKNSTEQFIYTVEEIGEIAEVLRCLNKDTRKKNLDRNDLASEIGDTLITLYLITKFEDLDFFDILEKAIDKEYDRWSIEETIPNKSYKEDSYDYNYKQGKKILQKGLRPNPLEQSTSKPPKKFKPSEQKLEETKLEPISRHRDIQPDAFDKDIDKWLKEKKPTETEKLKEIEEFKKLRKELYGE</sequence>
<gene>
    <name evidence="3" type="ORF">LCGC14_2227280</name>
</gene>
<feature type="domain" description="NTP pyrophosphohydrolase MazG-like" evidence="2">
    <location>
        <begin position="30"/>
        <end position="94"/>
    </location>
</feature>
<evidence type="ECO:0000313" key="3">
    <source>
        <dbReference type="EMBL" id="KKL58248.1"/>
    </source>
</evidence>
<feature type="region of interest" description="Disordered" evidence="1">
    <location>
        <begin position="125"/>
        <end position="167"/>
    </location>
</feature>
<accession>A0A0F9D9B4</accession>
<dbReference type="Pfam" id="PF03819">
    <property type="entry name" value="MazG"/>
    <property type="match status" value="1"/>
</dbReference>
<dbReference type="SUPFAM" id="SSF101386">
    <property type="entry name" value="all-alpha NTP pyrophosphatases"/>
    <property type="match status" value="1"/>
</dbReference>
<feature type="compositionally biased region" description="Basic and acidic residues" evidence="1">
    <location>
        <begin position="144"/>
        <end position="167"/>
    </location>
</feature>
<evidence type="ECO:0000256" key="1">
    <source>
        <dbReference type="SAM" id="MobiDB-lite"/>
    </source>
</evidence>
<reference evidence="3" key="1">
    <citation type="journal article" date="2015" name="Nature">
        <title>Complex archaea that bridge the gap between prokaryotes and eukaryotes.</title>
        <authorList>
            <person name="Spang A."/>
            <person name="Saw J.H."/>
            <person name="Jorgensen S.L."/>
            <person name="Zaremba-Niedzwiedzka K."/>
            <person name="Martijn J."/>
            <person name="Lind A.E."/>
            <person name="van Eijk R."/>
            <person name="Schleper C."/>
            <person name="Guy L."/>
            <person name="Ettema T.J."/>
        </authorList>
    </citation>
    <scope>NUCLEOTIDE SEQUENCE</scope>
</reference>
<protein>
    <recommendedName>
        <fullName evidence="2">NTP pyrophosphohydrolase MazG-like domain-containing protein</fullName>
    </recommendedName>
</protein>
<name>A0A0F9D9B4_9ZZZZ</name>
<evidence type="ECO:0000259" key="2">
    <source>
        <dbReference type="Pfam" id="PF03819"/>
    </source>
</evidence>
<dbReference type="InterPro" id="IPR004518">
    <property type="entry name" value="MazG-like_dom"/>
</dbReference>
<dbReference type="Gene3D" id="1.10.287.1080">
    <property type="entry name" value="MazG-like"/>
    <property type="match status" value="1"/>
</dbReference>
<comment type="caution">
    <text evidence="3">The sequence shown here is derived from an EMBL/GenBank/DDBJ whole genome shotgun (WGS) entry which is preliminary data.</text>
</comment>